<dbReference type="PANTHER" id="PTHR44591:SF3">
    <property type="entry name" value="RESPONSE REGULATORY DOMAIN-CONTAINING PROTEIN"/>
    <property type="match status" value="1"/>
</dbReference>
<feature type="domain" description="Response regulatory" evidence="3">
    <location>
        <begin position="18"/>
        <end position="128"/>
    </location>
</feature>
<evidence type="ECO:0000313" key="5">
    <source>
        <dbReference type="Proteomes" id="UP001138757"/>
    </source>
</evidence>
<keyword evidence="1 2" id="KW-0597">Phosphoprotein</keyword>
<dbReference type="Proteomes" id="UP001138757">
    <property type="component" value="Unassembled WGS sequence"/>
</dbReference>
<dbReference type="Pfam" id="PF00072">
    <property type="entry name" value="Response_reg"/>
    <property type="match status" value="1"/>
</dbReference>
<dbReference type="InterPro" id="IPR001789">
    <property type="entry name" value="Sig_transdc_resp-reg_receiver"/>
</dbReference>
<proteinExistence type="predicted"/>
<dbReference type="AlphaFoldDB" id="A0A9X1IQS2"/>
<organism evidence="4 5">
    <name type="scientific">Sphingobium nicotianae</name>
    <dbReference type="NCBI Taxonomy" id="2782607"/>
    <lineage>
        <taxon>Bacteria</taxon>
        <taxon>Pseudomonadati</taxon>
        <taxon>Pseudomonadota</taxon>
        <taxon>Alphaproteobacteria</taxon>
        <taxon>Sphingomonadales</taxon>
        <taxon>Sphingomonadaceae</taxon>
        <taxon>Sphingobium</taxon>
    </lineage>
</organism>
<dbReference type="SUPFAM" id="SSF52172">
    <property type="entry name" value="CheY-like"/>
    <property type="match status" value="1"/>
</dbReference>
<accession>A0A9X1IQS2</accession>
<dbReference type="Gene3D" id="3.40.50.2300">
    <property type="match status" value="1"/>
</dbReference>
<protein>
    <submittedName>
        <fullName evidence="4">Response regulator</fullName>
    </submittedName>
</protein>
<gene>
    <name evidence="4" type="ORF">KK488_07055</name>
</gene>
<reference evidence="4" key="1">
    <citation type="submission" date="2021-05" db="EMBL/GenBank/DDBJ databases">
        <title>Genome of Sphingobium sp. strain.</title>
        <authorList>
            <person name="Fan R."/>
        </authorList>
    </citation>
    <scope>NUCLEOTIDE SEQUENCE</scope>
    <source>
        <strain evidence="4">H33</strain>
    </source>
</reference>
<evidence type="ECO:0000313" key="4">
    <source>
        <dbReference type="EMBL" id="MBT2186705.1"/>
    </source>
</evidence>
<sequence>MSVTAKGDGRAETAMPGNVLIVEDTPIVATAISTMLLELGIEDVTIAGSVEQGLSSLEEARFHLAIVDLQLGDQNGLVVAERCADLKIPVIYSTGHGPVMVPVVYPGEAFLQKPYTLAQLKGAIEALCGQHG</sequence>
<dbReference type="PROSITE" id="PS50110">
    <property type="entry name" value="RESPONSE_REGULATORY"/>
    <property type="match status" value="1"/>
</dbReference>
<dbReference type="InterPro" id="IPR011006">
    <property type="entry name" value="CheY-like_superfamily"/>
</dbReference>
<comment type="caution">
    <text evidence="4">The sequence shown here is derived from an EMBL/GenBank/DDBJ whole genome shotgun (WGS) entry which is preliminary data.</text>
</comment>
<evidence type="ECO:0000256" key="1">
    <source>
        <dbReference type="ARBA" id="ARBA00022553"/>
    </source>
</evidence>
<name>A0A9X1IQS2_9SPHN</name>
<evidence type="ECO:0000256" key="2">
    <source>
        <dbReference type="PROSITE-ProRule" id="PRU00169"/>
    </source>
</evidence>
<keyword evidence="5" id="KW-1185">Reference proteome</keyword>
<feature type="modified residue" description="4-aspartylphosphate" evidence="2">
    <location>
        <position position="68"/>
    </location>
</feature>
<dbReference type="InterPro" id="IPR050595">
    <property type="entry name" value="Bact_response_regulator"/>
</dbReference>
<dbReference type="SMART" id="SM00448">
    <property type="entry name" value="REC"/>
    <property type="match status" value="1"/>
</dbReference>
<dbReference type="PANTHER" id="PTHR44591">
    <property type="entry name" value="STRESS RESPONSE REGULATOR PROTEIN 1"/>
    <property type="match status" value="1"/>
</dbReference>
<evidence type="ECO:0000259" key="3">
    <source>
        <dbReference type="PROSITE" id="PS50110"/>
    </source>
</evidence>
<dbReference type="GO" id="GO:0000160">
    <property type="term" value="P:phosphorelay signal transduction system"/>
    <property type="evidence" value="ECO:0007669"/>
    <property type="project" value="InterPro"/>
</dbReference>
<dbReference type="EMBL" id="JAHGAW010000004">
    <property type="protein sequence ID" value="MBT2186705.1"/>
    <property type="molecule type" value="Genomic_DNA"/>
</dbReference>